<feature type="compositionally biased region" description="Basic and acidic residues" evidence="1">
    <location>
        <begin position="67"/>
        <end position="78"/>
    </location>
</feature>
<keyword evidence="3" id="KW-1185">Reference proteome</keyword>
<proteinExistence type="predicted"/>
<evidence type="ECO:0000313" key="2">
    <source>
        <dbReference type="EMBL" id="RDB19282.1"/>
    </source>
</evidence>
<accession>A0A369JD74</accession>
<reference evidence="2" key="1">
    <citation type="submission" date="2018-04" db="EMBL/GenBank/DDBJ databases">
        <title>Whole genome sequencing of Hypsizygus marmoreus.</title>
        <authorList>
            <person name="Choi I.-G."/>
            <person name="Min B."/>
            <person name="Kim J.-G."/>
            <person name="Kim S."/>
            <person name="Oh Y.-L."/>
            <person name="Kong W.-S."/>
            <person name="Park H."/>
            <person name="Jeong J."/>
            <person name="Song E.-S."/>
        </authorList>
    </citation>
    <scope>NUCLEOTIDE SEQUENCE [LARGE SCALE GENOMIC DNA]</scope>
    <source>
        <strain evidence="2">51987-8</strain>
    </source>
</reference>
<feature type="region of interest" description="Disordered" evidence="1">
    <location>
        <begin position="23"/>
        <end position="78"/>
    </location>
</feature>
<organism evidence="2 3">
    <name type="scientific">Hypsizygus marmoreus</name>
    <name type="common">White beech mushroom</name>
    <name type="synonym">Agaricus marmoreus</name>
    <dbReference type="NCBI Taxonomy" id="39966"/>
    <lineage>
        <taxon>Eukaryota</taxon>
        <taxon>Fungi</taxon>
        <taxon>Dikarya</taxon>
        <taxon>Basidiomycota</taxon>
        <taxon>Agaricomycotina</taxon>
        <taxon>Agaricomycetes</taxon>
        <taxon>Agaricomycetidae</taxon>
        <taxon>Agaricales</taxon>
        <taxon>Tricholomatineae</taxon>
        <taxon>Lyophyllaceae</taxon>
        <taxon>Hypsizygus</taxon>
    </lineage>
</organism>
<sequence>MPFTPPPAWWISRPTFPDVLSSSSTMAGLAKTGPGRAVPVDRVSVSRHDKLKHTSYADPPSRQPDYAQRRDPYFFRPG</sequence>
<name>A0A369JD74_HYPMA</name>
<dbReference type="AlphaFoldDB" id="A0A369JD74"/>
<dbReference type="EMBL" id="LUEZ02000080">
    <property type="protein sequence ID" value="RDB19282.1"/>
    <property type="molecule type" value="Genomic_DNA"/>
</dbReference>
<evidence type="ECO:0000313" key="3">
    <source>
        <dbReference type="Proteomes" id="UP000076154"/>
    </source>
</evidence>
<dbReference type="Proteomes" id="UP000076154">
    <property type="component" value="Unassembled WGS sequence"/>
</dbReference>
<gene>
    <name evidence="2" type="ORF">Hypma_013692</name>
</gene>
<protein>
    <submittedName>
        <fullName evidence="2">Uncharacterized protein</fullName>
    </submittedName>
</protein>
<dbReference type="InParanoid" id="A0A369JD74"/>
<comment type="caution">
    <text evidence="2">The sequence shown here is derived from an EMBL/GenBank/DDBJ whole genome shotgun (WGS) entry which is preliminary data.</text>
</comment>
<evidence type="ECO:0000256" key="1">
    <source>
        <dbReference type="SAM" id="MobiDB-lite"/>
    </source>
</evidence>